<dbReference type="GeneID" id="108557084"/>
<dbReference type="PROSITE" id="PS50157">
    <property type="entry name" value="ZINC_FINGER_C2H2_2"/>
    <property type="match status" value="4"/>
</dbReference>
<evidence type="ECO:0000256" key="8">
    <source>
        <dbReference type="ARBA" id="ARBA00023242"/>
    </source>
</evidence>
<dbReference type="RefSeq" id="XP_017769343.1">
    <property type="nucleotide sequence ID" value="XM_017913854.1"/>
</dbReference>
<evidence type="ECO:0000256" key="2">
    <source>
        <dbReference type="ARBA" id="ARBA00010831"/>
    </source>
</evidence>
<dbReference type="PANTHER" id="PTHR45718">
    <property type="entry name" value="TRANSCRIPTIONAL ACTIVATOR CUBITUS INTERRUPTUS"/>
    <property type="match status" value="1"/>
</dbReference>
<reference evidence="13" key="1">
    <citation type="submission" date="2025-08" db="UniProtKB">
        <authorList>
            <consortium name="RefSeq"/>
        </authorList>
    </citation>
    <scope>IDENTIFICATION</scope>
    <source>
        <tissue evidence="13">Whole Larva</tissue>
    </source>
</reference>
<evidence type="ECO:0000256" key="1">
    <source>
        <dbReference type="ARBA" id="ARBA00004123"/>
    </source>
</evidence>
<dbReference type="InterPro" id="IPR043359">
    <property type="entry name" value="GLI-like"/>
</dbReference>
<feature type="region of interest" description="Disordered" evidence="10">
    <location>
        <begin position="325"/>
        <end position="379"/>
    </location>
</feature>
<keyword evidence="7" id="KW-0238">DNA-binding</keyword>
<dbReference type="Pfam" id="PF23561">
    <property type="entry name" value="zf-C2H2_15"/>
    <property type="match status" value="1"/>
</dbReference>
<evidence type="ECO:0000256" key="10">
    <source>
        <dbReference type="SAM" id="MobiDB-lite"/>
    </source>
</evidence>
<keyword evidence="4" id="KW-0677">Repeat</keyword>
<evidence type="ECO:0000313" key="12">
    <source>
        <dbReference type="Proteomes" id="UP000695000"/>
    </source>
</evidence>
<feature type="compositionally biased region" description="Polar residues" evidence="10">
    <location>
        <begin position="359"/>
        <end position="374"/>
    </location>
</feature>
<comment type="subcellular location">
    <subcellularLocation>
        <location evidence="1">Nucleus</location>
    </subcellularLocation>
</comment>
<feature type="compositionally biased region" description="Low complexity" evidence="10">
    <location>
        <begin position="345"/>
        <end position="358"/>
    </location>
</feature>
<dbReference type="InterPro" id="IPR013087">
    <property type="entry name" value="Znf_C2H2_type"/>
</dbReference>
<comment type="similarity">
    <text evidence="2">Belongs to the GLI C2H2-type zinc-finger protein family.</text>
</comment>
<name>A0ABM1M443_NICVS</name>
<dbReference type="Pfam" id="PF18366">
    <property type="entry name" value="zf_ZIC"/>
    <property type="match status" value="1"/>
</dbReference>
<accession>A0ABM1M443</accession>
<dbReference type="Gene3D" id="3.30.160.60">
    <property type="entry name" value="Classic Zinc Finger"/>
    <property type="match status" value="4"/>
</dbReference>
<evidence type="ECO:0000313" key="13">
    <source>
        <dbReference type="RefSeq" id="XP_017769343.1"/>
    </source>
</evidence>
<dbReference type="Proteomes" id="UP000695000">
    <property type="component" value="Unplaced"/>
</dbReference>
<evidence type="ECO:0000256" key="4">
    <source>
        <dbReference type="ARBA" id="ARBA00022737"/>
    </source>
</evidence>
<sequence length="420" mass="46408">MMMNAAFLDGGHHHHHLSSYGLKMSPGPQEALQNSAVAASDAGQNHHFQTNYGHMGHLNHPHAGYAARDFLLRRDHDGFPTAQTAPTDPVLFHHHHGDIAPHHQHLSAPHHQMLYSRSDHHAAAAAAAYHTQPSHPQYLNAHMPMPHHPSNVHGAFFRYMRQPIKQEMQCLWVDPEQPPPRKTCGKHFTSMHEIVTHLTVEHVGGPECTTHACFWQNCSRNGRPFKAKYKLVNHIRVHTGEKPFPCPFPGCGKVFARSENLKIHKRTHTGEKPFKCEYEGCDRRFANSSDRKKHSHVHTSDKPYNCRVAGCDKSYTHPSSLRKHMKVHGCSGRSPQHYDSDGEESNSSSAGSISVAASPQVNGAHQVGPPSTSVPAGIATPPTAISEWYMSCQPTPPTSDPLAGLNPFGHLHHGGAATAY</sequence>
<evidence type="ECO:0000256" key="5">
    <source>
        <dbReference type="ARBA" id="ARBA00022771"/>
    </source>
</evidence>
<dbReference type="InterPro" id="IPR056436">
    <property type="entry name" value="Znf-C2H2_ZIC1-5/GLI1-3-like"/>
</dbReference>
<keyword evidence="8" id="KW-0539">Nucleus</keyword>
<organism evidence="12 13">
    <name type="scientific">Nicrophorus vespilloides</name>
    <name type="common">Boreal carrion beetle</name>
    <dbReference type="NCBI Taxonomy" id="110193"/>
    <lineage>
        <taxon>Eukaryota</taxon>
        <taxon>Metazoa</taxon>
        <taxon>Ecdysozoa</taxon>
        <taxon>Arthropoda</taxon>
        <taxon>Hexapoda</taxon>
        <taxon>Insecta</taxon>
        <taxon>Pterygota</taxon>
        <taxon>Neoptera</taxon>
        <taxon>Endopterygota</taxon>
        <taxon>Coleoptera</taxon>
        <taxon>Polyphaga</taxon>
        <taxon>Staphyliniformia</taxon>
        <taxon>Silphidae</taxon>
        <taxon>Nicrophorinae</taxon>
        <taxon>Nicrophorus</taxon>
    </lineage>
</organism>
<keyword evidence="12" id="KW-1185">Reference proteome</keyword>
<feature type="domain" description="C2H2-type" evidence="11">
    <location>
        <begin position="216"/>
        <end position="243"/>
    </location>
</feature>
<feature type="domain" description="C2H2-type" evidence="11">
    <location>
        <begin position="244"/>
        <end position="273"/>
    </location>
</feature>
<evidence type="ECO:0000256" key="6">
    <source>
        <dbReference type="ARBA" id="ARBA00022833"/>
    </source>
</evidence>
<feature type="domain" description="C2H2-type" evidence="11">
    <location>
        <begin position="304"/>
        <end position="328"/>
    </location>
</feature>
<dbReference type="SUPFAM" id="SSF57667">
    <property type="entry name" value="beta-beta-alpha zinc fingers"/>
    <property type="match status" value="2"/>
</dbReference>
<keyword evidence="3" id="KW-0479">Metal-binding</keyword>
<dbReference type="SMART" id="SM00355">
    <property type="entry name" value="ZnF_C2H2"/>
    <property type="match status" value="5"/>
</dbReference>
<evidence type="ECO:0000259" key="11">
    <source>
        <dbReference type="PROSITE" id="PS50157"/>
    </source>
</evidence>
<protein>
    <submittedName>
        <fullName evidence="13">Zinc finger protein ZIC 4</fullName>
    </submittedName>
</protein>
<keyword evidence="6" id="KW-0862">Zinc</keyword>
<dbReference type="PANTHER" id="PTHR45718:SF8">
    <property type="entry name" value="GLIS FAMILY ZINC FINGER 2"/>
    <property type="match status" value="1"/>
</dbReference>
<dbReference type="InterPro" id="IPR036236">
    <property type="entry name" value="Znf_C2H2_sf"/>
</dbReference>
<evidence type="ECO:0000256" key="7">
    <source>
        <dbReference type="ARBA" id="ARBA00023125"/>
    </source>
</evidence>
<feature type="domain" description="C2H2-type" evidence="11">
    <location>
        <begin position="274"/>
        <end position="303"/>
    </location>
</feature>
<evidence type="ECO:0000256" key="9">
    <source>
        <dbReference type="PROSITE-ProRule" id="PRU00042"/>
    </source>
</evidence>
<dbReference type="PROSITE" id="PS00028">
    <property type="entry name" value="ZINC_FINGER_C2H2_1"/>
    <property type="match status" value="3"/>
</dbReference>
<dbReference type="Pfam" id="PF00096">
    <property type="entry name" value="zf-C2H2"/>
    <property type="match status" value="2"/>
</dbReference>
<proteinExistence type="inferred from homology"/>
<evidence type="ECO:0000256" key="3">
    <source>
        <dbReference type="ARBA" id="ARBA00022723"/>
    </source>
</evidence>
<dbReference type="InterPro" id="IPR041643">
    <property type="entry name" value="Znf_ZIC"/>
</dbReference>
<keyword evidence="5 9" id="KW-0863">Zinc-finger</keyword>
<gene>
    <name evidence="13" type="primary">LOC108557084</name>
</gene>